<dbReference type="CDD" id="cd00995">
    <property type="entry name" value="PBP2_NikA_DppA_OppA_like"/>
    <property type="match status" value="1"/>
</dbReference>
<feature type="compositionally biased region" description="Gly residues" evidence="1">
    <location>
        <begin position="34"/>
        <end position="49"/>
    </location>
</feature>
<dbReference type="EMBL" id="JAVREI010000008">
    <property type="protein sequence ID" value="MDT0276801.1"/>
    <property type="molecule type" value="Genomic_DNA"/>
</dbReference>
<dbReference type="Proteomes" id="UP001183222">
    <property type="component" value="Unassembled WGS sequence"/>
</dbReference>
<feature type="region of interest" description="Disordered" evidence="1">
    <location>
        <begin position="34"/>
        <end position="58"/>
    </location>
</feature>
<dbReference type="InterPro" id="IPR039424">
    <property type="entry name" value="SBP_5"/>
</dbReference>
<dbReference type="Pfam" id="PF00496">
    <property type="entry name" value="SBP_bac_5"/>
    <property type="match status" value="1"/>
</dbReference>
<dbReference type="InterPro" id="IPR000914">
    <property type="entry name" value="SBP_5_dom"/>
</dbReference>
<dbReference type="InterPro" id="IPR030678">
    <property type="entry name" value="Peptide/Ni-bd"/>
</dbReference>
<dbReference type="Gene3D" id="3.90.76.10">
    <property type="entry name" value="Dipeptide-binding Protein, Domain 1"/>
    <property type="match status" value="1"/>
</dbReference>
<name>A0ABU2K9E0_9ACTN</name>
<evidence type="ECO:0000313" key="4">
    <source>
        <dbReference type="EMBL" id="MDT0276801.1"/>
    </source>
</evidence>
<evidence type="ECO:0000313" key="5">
    <source>
        <dbReference type="Proteomes" id="UP001183222"/>
    </source>
</evidence>
<dbReference type="PANTHER" id="PTHR30290:SF83">
    <property type="entry name" value="ABC TRANSPORTER SUBSTRATE-BINDING PROTEIN"/>
    <property type="match status" value="1"/>
</dbReference>
<keyword evidence="5" id="KW-1185">Reference proteome</keyword>
<evidence type="ECO:0000259" key="3">
    <source>
        <dbReference type="Pfam" id="PF00496"/>
    </source>
</evidence>
<gene>
    <name evidence="4" type="ORF">RM425_12890</name>
</gene>
<dbReference type="PIRSF" id="PIRSF002741">
    <property type="entry name" value="MppA"/>
    <property type="match status" value="1"/>
</dbReference>
<accession>A0ABU2K9E0</accession>
<dbReference type="PANTHER" id="PTHR30290">
    <property type="entry name" value="PERIPLASMIC BINDING COMPONENT OF ABC TRANSPORTER"/>
    <property type="match status" value="1"/>
</dbReference>
<dbReference type="PROSITE" id="PS51257">
    <property type="entry name" value="PROKAR_LIPOPROTEIN"/>
    <property type="match status" value="1"/>
</dbReference>
<comment type="caution">
    <text evidence="4">The sequence shown here is derived from an EMBL/GenBank/DDBJ whole genome shotgun (WGS) entry which is preliminary data.</text>
</comment>
<evidence type="ECO:0000256" key="2">
    <source>
        <dbReference type="SAM" id="SignalP"/>
    </source>
</evidence>
<organism evidence="4 5">
    <name type="scientific">Blastococcus goldschmidtiae</name>
    <dbReference type="NCBI Taxonomy" id="3075546"/>
    <lineage>
        <taxon>Bacteria</taxon>
        <taxon>Bacillati</taxon>
        <taxon>Actinomycetota</taxon>
        <taxon>Actinomycetes</taxon>
        <taxon>Geodermatophilales</taxon>
        <taxon>Geodermatophilaceae</taxon>
        <taxon>Blastococcus</taxon>
    </lineage>
</organism>
<dbReference type="Gene3D" id="3.10.105.10">
    <property type="entry name" value="Dipeptide-binding Protein, Domain 3"/>
    <property type="match status" value="1"/>
</dbReference>
<dbReference type="SUPFAM" id="SSF53850">
    <property type="entry name" value="Periplasmic binding protein-like II"/>
    <property type="match status" value="1"/>
</dbReference>
<protein>
    <submittedName>
        <fullName evidence="4">ABC transporter substrate-binding protein</fullName>
    </submittedName>
</protein>
<feature type="domain" description="Solute-binding protein family 5" evidence="3">
    <location>
        <begin position="97"/>
        <end position="473"/>
    </location>
</feature>
<feature type="signal peptide" evidence="2">
    <location>
        <begin position="1"/>
        <end position="28"/>
    </location>
</feature>
<dbReference type="RefSeq" id="WP_311345615.1">
    <property type="nucleotide sequence ID" value="NZ_JAVREI010000008.1"/>
</dbReference>
<sequence>MREALYVKLNKRPGALALALAGAMLLSACGGGDDNGSGSGGSSADGGGEFSMYIGDPENPLIPGNTTETEGGQVVDSLWTGLVNYDNETNEATFDGVAESIESEDQQTWTVTLNDGWTFHDGTPVTAQSFVDAWNYTAYSPNAQGNSYFFSNIEGYEDLQAPEDENGEPTGEPPAAEELSGLEVIDDQTFEVTLSAPYAQWPTTVGYTAFYPMPEAFFEDPEGFGEQPIGNGPFQAEEPFVEGQGITLTKYEDYAGEDEAQADAVEYRVYTEQNTAYTDLQGGSLDIVDQLPPDAIVSAQDEFGDRYLETAQGDITSLGFPTYDERFADPNVRKAFSMAIDRQAISDAIFNGTRTPATSYVSPVVEGYRDDACEVCELDVDEANRLLDEAGFDRSQPVDLWFNAGGGHEEWMQAVGNQIRENLDVEYQLRGDLQFAEYLPLQDAQGMTGPFRAGWIMDYPVMENFLGPLYSTAALPPAGSNTTFYSNPEFDEALAEGNSAGSVDEAIEAYQAAEDILIEDLPAAPLFYRLNQGAHSDRVSNVVIDAFGRVDTAAVTVND</sequence>
<evidence type="ECO:0000256" key="1">
    <source>
        <dbReference type="SAM" id="MobiDB-lite"/>
    </source>
</evidence>
<feature type="chain" id="PRO_5046825270" evidence="2">
    <location>
        <begin position="29"/>
        <end position="559"/>
    </location>
</feature>
<dbReference type="Gene3D" id="3.40.190.10">
    <property type="entry name" value="Periplasmic binding protein-like II"/>
    <property type="match status" value="1"/>
</dbReference>
<proteinExistence type="predicted"/>
<keyword evidence="2" id="KW-0732">Signal</keyword>
<reference evidence="5" key="1">
    <citation type="submission" date="2023-07" db="EMBL/GenBank/DDBJ databases">
        <title>30 novel species of actinomycetes from the DSMZ collection.</title>
        <authorList>
            <person name="Nouioui I."/>
        </authorList>
    </citation>
    <scope>NUCLEOTIDE SEQUENCE [LARGE SCALE GENOMIC DNA]</scope>
    <source>
        <strain evidence="5">DSM 46792</strain>
    </source>
</reference>